<dbReference type="InterPro" id="IPR003495">
    <property type="entry name" value="CobW/HypB/UreG_nucleotide-bd"/>
</dbReference>
<accession>A0A812YGN5</accession>
<evidence type="ECO:0000259" key="1">
    <source>
        <dbReference type="PROSITE" id="PS50106"/>
    </source>
</evidence>
<keyword evidence="3" id="KW-1185">Reference proteome</keyword>
<name>A0A812YGN5_SYMPI</name>
<evidence type="ECO:0000313" key="2">
    <source>
        <dbReference type="EMBL" id="CAE7776450.1"/>
    </source>
</evidence>
<dbReference type="InterPro" id="IPR027417">
    <property type="entry name" value="P-loop_NTPase"/>
</dbReference>
<dbReference type="SUPFAM" id="SSF52540">
    <property type="entry name" value="P-loop containing nucleoside triphosphate hydrolases"/>
    <property type="match status" value="1"/>
</dbReference>
<evidence type="ECO:0000313" key="3">
    <source>
        <dbReference type="Proteomes" id="UP000649617"/>
    </source>
</evidence>
<dbReference type="Gene3D" id="3.40.50.300">
    <property type="entry name" value="P-loop containing nucleotide triphosphate hydrolases"/>
    <property type="match status" value="1"/>
</dbReference>
<dbReference type="InterPro" id="IPR001478">
    <property type="entry name" value="PDZ"/>
</dbReference>
<comment type="caution">
    <text evidence="2">The sequence shown here is derived from an EMBL/GenBank/DDBJ whole genome shotgun (WGS) entry which is preliminary data.</text>
</comment>
<protein>
    <submittedName>
        <fullName evidence="2">YciC protein</fullName>
    </submittedName>
</protein>
<dbReference type="PROSITE" id="PS50106">
    <property type="entry name" value="PDZ"/>
    <property type="match status" value="1"/>
</dbReference>
<sequence>MAAMDIGARVEAHSLVNAPHLNGCVGKVCAFEGDRVGVDFGLPQGAKALKATNLLVLPAQKLPVTVLSGFLGAGKTTMLTHILTNREGLRVAVLVNDMASINVDEELLKQGVQFSESKDKMVELHNGCICCTLRDDLIKNVRDLALENRFDYLIIESTGISEPLPVATSFVAKDEKGKPLLGELATLDTCATVIDCANFLKDYQSLEQAVDRKELGAEKGDERTIVDLLIDQAEFANVLVLNKTDLVSSDELGDLRQLLRKLNPGAHIIESQHGVVNLELLLNTKTFDLDSASMHPGWQVELSGELVFIGALEEESVRKILDDALVTEEEYDKGREAEFTIGVVKTEGDRLGVSIDETEGMRITNIKPGGLIYRWNMDNFRKNPELVVRAGYNIVAINGVRGLKEKKQMVSAYRHLRITISRLFAAAKERRFPSHMGE</sequence>
<reference evidence="2" key="1">
    <citation type="submission" date="2021-02" db="EMBL/GenBank/DDBJ databases">
        <authorList>
            <person name="Dougan E. K."/>
            <person name="Rhodes N."/>
            <person name="Thang M."/>
            <person name="Chan C."/>
        </authorList>
    </citation>
    <scope>NUCLEOTIDE SEQUENCE</scope>
</reference>
<feature type="domain" description="PDZ" evidence="1">
    <location>
        <begin position="340"/>
        <end position="403"/>
    </location>
</feature>
<gene>
    <name evidence="2" type="primary">yciC</name>
    <name evidence="2" type="ORF">SPIL2461_LOCUS22994</name>
</gene>
<proteinExistence type="predicted"/>
<dbReference type="PANTHER" id="PTHR43603">
    <property type="entry name" value="COBW DOMAIN-CONTAINING PROTEIN DDB_G0274527"/>
    <property type="match status" value="1"/>
</dbReference>
<dbReference type="PANTHER" id="PTHR43603:SF1">
    <property type="entry name" value="ZINC-REGULATED GTPASE METALLOPROTEIN ACTIVATOR 1"/>
    <property type="match status" value="1"/>
</dbReference>
<organism evidence="2 3">
    <name type="scientific">Symbiodinium pilosum</name>
    <name type="common">Dinoflagellate</name>
    <dbReference type="NCBI Taxonomy" id="2952"/>
    <lineage>
        <taxon>Eukaryota</taxon>
        <taxon>Sar</taxon>
        <taxon>Alveolata</taxon>
        <taxon>Dinophyceae</taxon>
        <taxon>Suessiales</taxon>
        <taxon>Symbiodiniaceae</taxon>
        <taxon>Symbiodinium</taxon>
    </lineage>
</organism>
<dbReference type="AlphaFoldDB" id="A0A812YGN5"/>
<dbReference type="OrthoDB" id="258627at2759"/>
<dbReference type="Pfam" id="PF02492">
    <property type="entry name" value="cobW"/>
    <property type="match status" value="1"/>
</dbReference>
<dbReference type="InterPro" id="IPR051927">
    <property type="entry name" value="Zn_Chap_cDPG_Synth"/>
</dbReference>
<dbReference type="Proteomes" id="UP000649617">
    <property type="component" value="Unassembled WGS sequence"/>
</dbReference>
<dbReference type="EMBL" id="CAJNIZ010047814">
    <property type="protein sequence ID" value="CAE7776450.1"/>
    <property type="molecule type" value="Genomic_DNA"/>
</dbReference>
<dbReference type="CDD" id="cd03112">
    <property type="entry name" value="CobW-like"/>
    <property type="match status" value="1"/>
</dbReference>